<proteinExistence type="predicted"/>
<evidence type="ECO:0000313" key="3">
    <source>
        <dbReference type="Proteomes" id="UP001057375"/>
    </source>
</evidence>
<name>A0ABQ5KWY0_9EUKA</name>
<gene>
    <name evidence="2" type="ORF">ADUPG1_009014</name>
</gene>
<comment type="caution">
    <text evidence="2">The sequence shown here is derived from an EMBL/GenBank/DDBJ whole genome shotgun (WGS) entry which is preliminary data.</text>
</comment>
<organism evidence="2 3">
    <name type="scientific">Aduncisulcus paluster</name>
    <dbReference type="NCBI Taxonomy" id="2918883"/>
    <lineage>
        <taxon>Eukaryota</taxon>
        <taxon>Metamonada</taxon>
        <taxon>Carpediemonas-like organisms</taxon>
        <taxon>Aduncisulcus</taxon>
    </lineage>
</organism>
<sequence>SSSSSCSSCDVSPLSSSLSLSLPRVREGALANLLCSCVCDCVEEQKRLQVYEEEEKERRKVRVRIEMEMEMEDEDDVIPPEEIEREWKRREEERKREEDEDKDKYSLPILPPLPSQTILSIVSGYYLHLYERVKRETQRKMIQPADLSGVESDSYSPGSEEEQSLCGYGVIPILLKHLSLEFNLSFIDPIQRILTWKSLEQCSSGVSSVVESIFSLFSPIHGCEESVLCVPPSKMLPIDIHSRTLSSFIVLCSCQRDEQDGTETTDSSTADNAASDGFNNSEHSFSDEHSESGGWALPSNTMVKNNKAISDNKHPFLSSSFSSSELFTEFLYGCCERNRTDIISYFFNIIPFITISALADIALSPASIPIIFLPKPHSSAPLCALFMLPEMLTSLPSKYVRSQLFPFLPTVFSLCVCLDLYGKRLLKRKEKEEKIAHRKWVERSRSRPKGYKDATVSALDDDTLDATSRYLPRTVSPGPNKAAAMMAASETEFSESLSSIPNSQIHSLAVCVLAVLCGIVSGGCDCESECMVEKDKRIVFQVKEIGEICRECLSEDPDGDKSNVLREIMCENVCNSIVVHLYEGIKECVLETKPKELVFSSSNEDANFTLEIEELIDIISRFDPTFHTSLARNCLEISLNMCDMAHLSGKSSRTNTPSGQLAVSVCLPSSPVKNPASSSTSGSQIGTPGPVHGSLNSIYSSSLFISICRCISIAGCAVSSCCTVNSQSLLVLLSPLSSLLVKSFSLSPHLIPLSCITVFYLGICCSFCAYSIEVSDSLCLSHLAHGFHTLLATCLCTSTFESNNDMNKLACISMHSCSCVCASMNEDVAKEIDGEWKKKSIQNDEEERKWRKESEMNDKDTLVDKERLGSSRTSSITSNPSSSPLPLSRMFIHNPLPLVTHLVILSSRPATCTAAQCLIVNMFLRFRFFLFSPTLNHGNSVYASLCLVLMSIMPTLTHSIAAKRWIGSERRPEEKGGTNSVGYRPQFSLGLGEGGLFPHCDDEEDLYTFIPLPEMFYSCGLKSDATAGQSHGKEAHPYLQAFDTSISPSMMYSSSEKQTPPFIMSARDTMCMINFIKGLAENDLSRLTSSGNPNIAQCLQSLKQDLFSCEKVLSPVCDDVPERQIAEENTQPDLLMSNFLDICVRIGEKQGIFICLKDMNEKDGGFLGSSLQSFSLIPSSSSPTPYSSEYGTNTHSTSGPSSSCVCMISFLLWYLFSLSDPSHHDHIRTCGVWCCAHMFRMERVLVHLSSSKITYSTTSATSPMPRSVDKEKFSGMLLPPHPNTHCSSVPSLNISSHMPTLQHSFELLRAILSLPHCSSDWGIGGHVLLPSVQSSFDPYFSLTLAFSYLHSVSLGGTRFTILSQLEREIEEMNKISSEKVLKDDEEYPKLTSGESKVSFNSVHSNVTDL</sequence>
<feature type="region of interest" description="Disordered" evidence="1">
    <location>
        <begin position="88"/>
        <end position="107"/>
    </location>
</feature>
<feature type="non-terminal residue" evidence="2">
    <location>
        <position position="1409"/>
    </location>
</feature>
<dbReference type="PANTHER" id="PTHR23304">
    <property type="entry name" value="SPOT2-RELATED"/>
    <property type="match status" value="1"/>
</dbReference>
<dbReference type="EMBL" id="BQXS01011105">
    <property type="protein sequence ID" value="GKT35964.1"/>
    <property type="molecule type" value="Genomic_DNA"/>
</dbReference>
<accession>A0ABQ5KWY0</accession>
<evidence type="ECO:0000256" key="1">
    <source>
        <dbReference type="SAM" id="MobiDB-lite"/>
    </source>
</evidence>
<evidence type="ECO:0000313" key="2">
    <source>
        <dbReference type="EMBL" id="GKT35964.1"/>
    </source>
</evidence>
<feature type="non-terminal residue" evidence="2">
    <location>
        <position position="1"/>
    </location>
</feature>
<feature type="compositionally biased region" description="Basic and acidic residues" evidence="1">
    <location>
        <begin position="88"/>
        <end position="105"/>
    </location>
</feature>
<dbReference type="Proteomes" id="UP001057375">
    <property type="component" value="Unassembled WGS sequence"/>
</dbReference>
<protein>
    <submittedName>
        <fullName evidence="2">Uncharacterized protein</fullName>
    </submittedName>
</protein>
<keyword evidence="3" id="KW-1185">Reference proteome</keyword>
<feature type="region of interest" description="Disordered" evidence="1">
    <location>
        <begin position="861"/>
        <end position="883"/>
    </location>
</feature>
<reference evidence="2" key="1">
    <citation type="submission" date="2022-03" db="EMBL/GenBank/DDBJ databases">
        <title>Draft genome sequence of Aduncisulcus paluster, a free-living microaerophilic Fornicata.</title>
        <authorList>
            <person name="Yuyama I."/>
            <person name="Kume K."/>
            <person name="Tamura T."/>
            <person name="Inagaki Y."/>
            <person name="Hashimoto T."/>
        </authorList>
    </citation>
    <scope>NUCLEOTIDE SEQUENCE</scope>
    <source>
        <strain evidence="2">NY0171</strain>
    </source>
</reference>
<feature type="compositionally biased region" description="Low complexity" evidence="1">
    <location>
        <begin position="870"/>
        <end position="883"/>
    </location>
</feature>